<comment type="caution">
    <text evidence="1">The sequence shown here is derived from an EMBL/GenBank/DDBJ whole genome shotgun (WGS) entry which is preliminary data.</text>
</comment>
<evidence type="ECO:0000313" key="1">
    <source>
        <dbReference type="EMBL" id="PIU99382.1"/>
    </source>
</evidence>
<dbReference type="InterPro" id="IPR010428">
    <property type="entry name" value="Zincin_1"/>
</dbReference>
<dbReference type="Proteomes" id="UP000230131">
    <property type="component" value="Unassembled WGS sequence"/>
</dbReference>
<dbReference type="CDD" id="cd12952">
    <property type="entry name" value="MMP_ACEL2062"/>
    <property type="match status" value="1"/>
</dbReference>
<dbReference type="InterPro" id="IPR038555">
    <property type="entry name" value="Zincin_1_sf"/>
</dbReference>
<dbReference type="SUPFAM" id="SSF55486">
    <property type="entry name" value="Metalloproteases ('zincins'), catalytic domain"/>
    <property type="match status" value="1"/>
</dbReference>
<dbReference type="EMBL" id="PEVH01000001">
    <property type="protein sequence ID" value="PIU99382.1"/>
    <property type="molecule type" value="Genomic_DNA"/>
</dbReference>
<dbReference type="Pfam" id="PF06262">
    <property type="entry name" value="Zincin_1"/>
    <property type="match status" value="1"/>
</dbReference>
<reference evidence="2" key="1">
    <citation type="submission" date="2017-09" db="EMBL/GenBank/DDBJ databases">
        <title>Depth-based differentiation of microbial function through sediment-hosted aquifers and enrichment of novel symbionts in the deep terrestrial subsurface.</title>
        <authorList>
            <person name="Probst A.J."/>
            <person name="Ladd B."/>
            <person name="Jarett J.K."/>
            <person name="Geller-Mcgrath D.E."/>
            <person name="Sieber C.M.K."/>
            <person name="Emerson J.B."/>
            <person name="Anantharaman K."/>
            <person name="Thomas B.C."/>
            <person name="Malmstrom R."/>
            <person name="Stieglmeier M."/>
            <person name="Klingl A."/>
            <person name="Woyke T."/>
            <person name="Ryan C.M."/>
            <person name="Banfield J.F."/>
        </authorList>
    </citation>
    <scope>NUCLEOTIDE SEQUENCE [LARGE SCALE GENOMIC DNA]</scope>
</reference>
<protein>
    <recommendedName>
        <fullName evidence="3">Metallopeptidase family protein</fullName>
    </recommendedName>
</protein>
<dbReference type="Gene3D" id="3.30.2010.20">
    <property type="match status" value="1"/>
</dbReference>
<proteinExistence type="predicted"/>
<dbReference type="AlphaFoldDB" id="A0A2M7B8E7"/>
<accession>A0A2M7B8E7</accession>
<name>A0A2M7B8E7_9BACT</name>
<evidence type="ECO:0008006" key="3">
    <source>
        <dbReference type="Google" id="ProtNLM"/>
    </source>
</evidence>
<gene>
    <name evidence="1" type="ORF">COS59_00010</name>
</gene>
<organism evidence="1 2">
    <name type="scientific">Candidatus Wolfebacteria bacterium CG03_land_8_20_14_0_80_36_15</name>
    <dbReference type="NCBI Taxonomy" id="1975067"/>
    <lineage>
        <taxon>Bacteria</taxon>
        <taxon>Candidatus Wolfeibacteriota</taxon>
    </lineage>
</organism>
<evidence type="ECO:0000313" key="2">
    <source>
        <dbReference type="Proteomes" id="UP000230131"/>
    </source>
</evidence>
<sequence>MQKLNRRKFEKIVKKGIKAIPERFLQKLNNMAIVIGDEPTPAQKKKLNLRSNWTLFGLYEGIPQLSRGANYSAALPDKITIFQKPIEAAARDEENIKEIVKNTVWHEIAHHFGMNEVQVRQAETKRRKNDYKKERK</sequence>